<evidence type="ECO:0000256" key="1">
    <source>
        <dbReference type="SAM" id="SignalP"/>
    </source>
</evidence>
<keyword evidence="3" id="KW-1185">Reference proteome</keyword>
<dbReference type="Pfam" id="PF06764">
    <property type="entry name" value="DUF1223"/>
    <property type="match status" value="1"/>
</dbReference>
<name>A0A0N7LU38_THAGE</name>
<reference evidence="2 3" key="1">
    <citation type="submission" date="2015-09" db="EMBL/GenBank/DDBJ databases">
        <authorList>
            <consortium name="Swine Surveillance"/>
        </authorList>
    </citation>
    <scope>NUCLEOTIDE SEQUENCE [LARGE SCALE GENOMIC DNA]</scope>
    <source>
        <strain evidence="2 3">CECT 4357</strain>
    </source>
</reference>
<dbReference type="SUPFAM" id="SSF52833">
    <property type="entry name" value="Thioredoxin-like"/>
    <property type="match status" value="1"/>
</dbReference>
<dbReference type="InterPro" id="IPR036249">
    <property type="entry name" value="Thioredoxin-like_sf"/>
</dbReference>
<dbReference type="InterPro" id="IPR010634">
    <property type="entry name" value="DUF1223"/>
</dbReference>
<organism evidence="2 3">
    <name type="scientific">Thalassovita gelatinovora</name>
    <name type="common">Thalassobius gelatinovorus</name>
    <dbReference type="NCBI Taxonomy" id="53501"/>
    <lineage>
        <taxon>Bacteria</taxon>
        <taxon>Pseudomonadati</taxon>
        <taxon>Pseudomonadota</taxon>
        <taxon>Alphaproteobacteria</taxon>
        <taxon>Rhodobacterales</taxon>
        <taxon>Roseobacteraceae</taxon>
        <taxon>Thalassovita</taxon>
    </lineage>
</organism>
<feature type="chain" id="PRO_5006015611" evidence="1">
    <location>
        <begin position="28"/>
        <end position="238"/>
    </location>
</feature>
<gene>
    <name evidence="2" type="ORF">TG4357_00093</name>
</gene>
<accession>A0A0N7LU38</accession>
<dbReference type="STRING" id="53501.SAMN04488043_1199"/>
<evidence type="ECO:0000313" key="3">
    <source>
        <dbReference type="Proteomes" id="UP000051587"/>
    </source>
</evidence>
<dbReference type="AlphaFoldDB" id="A0A0N7LU38"/>
<sequence length="238" mass="26125">MEKIPNMRRFVTWLAAALIGFSSPVLAEDHPVVVELFTSQGCSSCPAADAYLATLADREDVIALALHVDYWDYIGWKDVFADPRFTKRQKAYAIAAHRHSVYTPQMIVNGVEHVVGNHPVDVAALIAKHAKTRHPISLALKEQAGVLSISASSDQVMPTPVIVQLVRYVPEREVAIHAGENAGKKLIYSNIVTEWHRLGDWDTNGPFNLQTQVQGDEPIVVIVQAPGPGPIIASARLR</sequence>
<dbReference type="PANTHER" id="PTHR36057">
    <property type="match status" value="1"/>
</dbReference>
<evidence type="ECO:0000313" key="2">
    <source>
        <dbReference type="EMBL" id="CUH62418.1"/>
    </source>
</evidence>
<dbReference type="EMBL" id="CYSA01000003">
    <property type="protein sequence ID" value="CUH62418.1"/>
    <property type="molecule type" value="Genomic_DNA"/>
</dbReference>
<proteinExistence type="predicted"/>
<dbReference type="PANTHER" id="PTHR36057:SF1">
    <property type="entry name" value="LIPOPROTEIN LIPID ATTACHMENT SITE-LIKE PROTEIN, PUTATIVE (DUF1223)-RELATED"/>
    <property type="match status" value="1"/>
</dbReference>
<dbReference type="Proteomes" id="UP000051587">
    <property type="component" value="Unassembled WGS sequence"/>
</dbReference>
<dbReference type="RefSeq" id="WP_233487403.1">
    <property type="nucleotide sequence ID" value="NZ_CP051181.1"/>
</dbReference>
<keyword evidence="1" id="KW-0732">Signal</keyword>
<feature type="signal peptide" evidence="1">
    <location>
        <begin position="1"/>
        <end position="27"/>
    </location>
</feature>
<protein>
    <submittedName>
        <fullName evidence="2">Putative secreted protein</fullName>
    </submittedName>
</protein>